<feature type="domain" description="HTH luxR-type" evidence="3">
    <location>
        <begin position="901"/>
        <end position="966"/>
    </location>
</feature>
<dbReference type="SMART" id="SM00421">
    <property type="entry name" value="HTH_LUXR"/>
    <property type="match status" value="1"/>
</dbReference>
<dbReference type="GO" id="GO:0003677">
    <property type="term" value="F:DNA binding"/>
    <property type="evidence" value="ECO:0007669"/>
    <property type="project" value="InterPro"/>
</dbReference>
<dbReference type="PANTHER" id="PTHR16305">
    <property type="entry name" value="TESTICULAR SOLUBLE ADENYLYL CYCLASE"/>
    <property type="match status" value="1"/>
</dbReference>
<dbReference type="SUPFAM" id="SSF48452">
    <property type="entry name" value="TPR-like"/>
    <property type="match status" value="1"/>
</dbReference>
<dbReference type="InterPro" id="IPR011990">
    <property type="entry name" value="TPR-like_helical_dom_sf"/>
</dbReference>
<keyword evidence="1" id="KW-0547">Nucleotide-binding</keyword>
<evidence type="ECO:0000256" key="1">
    <source>
        <dbReference type="ARBA" id="ARBA00022741"/>
    </source>
</evidence>
<dbReference type="InterPro" id="IPR000792">
    <property type="entry name" value="Tscrpt_reg_LuxR_C"/>
</dbReference>
<accession>M2Z319</accession>
<evidence type="ECO:0000313" key="5">
    <source>
        <dbReference type="Proteomes" id="UP000054226"/>
    </source>
</evidence>
<dbReference type="GO" id="GO:0005737">
    <property type="term" value="C:cytoplasm"/>
    <property type="evidence" value="ECO:0007669"/>
    <property type="project" value="TreeGrafter"/>
</dbReference>
<name>M2Z319_9PSEU</name>
<keyword evidence="5" id="KW-1185">Reference proteome</keyword>
<dbReference type="PATRIC" id="fig|1284240.4.peg.5536"/>
<reference evidence="4 5" key="1">
    <citation type="journal article" date="2013" name="Genome Announc.">
        <title>Draft Genome Sequence of Amycolatopsis decaplanina Strain DSM 44594T.</title>
        <authorList>
            <person name="Kaur N."/>
            <person name="Kumar S."/>
            <person name="Bala M."/>
            <person name="Raghava G.P."/>
            <person name="Mayilraj S."/>
        </authorList>
    </citation>
    <scope>NUCLEOTIDE SEQUENCE [LARGE SCALE GENOMIC DNA]</scope>
    <source>
        <strain evidence="4 5">DSM 44594</strain>
    </source>
</reference>
<dbReference type="Gene3D" id="1.10.10.10">
    <property type="entry name" value="Winged helix-like DNA-binding domain superfamily/Winged helix DNA-binding domain"/>
    <property type="match status" value="1"/>
</dbReference>
<dbReference type="InterPro" id="IPR027417">
    <property type="entry name" value="P-loop_NTPase"/>
</dbReference>
<dbReference type="AlphaFoldDB" id="M2Z319"/>
<dbReference type="InterPro" id="IPR016032">
    <property type="entry name" value="Sig_transdc_resp-reg_C-effctor"/>
</dbReference>
<evidence type="ECO:0000313" key="4">
    <source>
        <dbReference type="EMBL" id="EME55268.1"/>
    </source>
</evidence>
<dbReference type="CDD" id="cd06170">
    <property type="entry name" value="LuxR_C_like"/>
    <property type="match status" value="1"/>
</dbReference>
<dbReference type="PANTHER" id="PTHR16305:SF35">
    <property type="entry name" value="TRANSCRIPTIONAL ACTIVATOR DOMAIN"/>
    <property type="match status" value="1"/>
</dbReference>
<dbReference type="InterPro" id="IPR041664">
    <property type="entry name" value="AAA_16"/>
</dbReference>
<dbReference type="SUPFAM" id="SSF52540">
    <property type="entry name" value="P-loop containing nucleoside triphosphate hydrolases"/>
    <property type="match status" value="1"/>
</dbReference>
<organism evidence="4 5">
    <name type="scientific">Amycolatopsis decaplanina DSM 44594</name>
    <dbReference type="NCBI Taxonomy" id="1284240"/>
    <lineage>
        <taxon>Bacteria</taxon>
        <taxon>Bacillati</taxon>
        <taxon>Actinomycetota</taxon>
        <taxon>Actinomycetes</taxon>
        <taxon>Pseudonocardiales</taxon>
        <taxon>Pseudonocardiaceae</taxon>
        <taxon>Amycolatopsis</taxon>
    </lineage>
</organism>
<dbReference type="EMBL" id="AOHO01000068">
    <property type="protein sequence ID" value="EME55268.1"/>
    <property type="molecule type" value="Genomic_DNA"/>
</dbReference>
<evidence type="ECO:0000259" key="3">
    <source>
        <dbReference type="PROSITE" id="PS50043"/>
    </source>
</evidence>
<dbReference type="GO" id="GO:0004016">
    <property type="term" value="F:adenylate cyclase activity"/>
    <property type="evidence" value="ECO:0007669"/>
    <property type="project" value="TreeGrafter"/>
</dbReference>
<dbReference type="InterPro" id="IPR036388">
    <property type="entry name" value="WH-like_DNA-bd_sf"/>
</dbReference>
<dbReference type="Proteomes" id="UP000054226">
    <property type="component" value="Unassembled WGS sequence"/>
</dbReference>
<dbReference type="PROSITE" id="PS50043">
    <property type="entry name" value="HTH_LUXR_2"/>
    <property type="match status" value="1"/>
</dbReference>
<dbReference type="PRINTS" id="PR00038">
    <property type="entry name" value="HTHLUXR"/>
</dbReference>
<protein>
    <submittedName>
        <fullName evidence="4">LuxR family transcriptional regulator</fullName>
    </submittedName>
</protein>
<proteinExistence type="predicted"/>
<dbReference type="Pfam" id="PF00196">
    <property type="entry name" value="GerE"/>
    <property type="match status" value="1"/>
</dbReference>
<dbReference type="Pfam" id="PF13191">
    <property type="entry name" value="AAA_16"/>
    <property type="match status" value="1"/>
</dbReference>
<sequence length="974" mass="103941">MDQRKACGSWSLFVFPPFGGCPLGMVPSMPTIGAAPVFVARDTELAELVRVASRPPSVAVVEGEPGVGRSRLLEELAAHPGIASRVVWSARCGSFARPGRLAPLVDALLGKSDVVAAQASCFSPVTGVLRRLIPEWSPWLPPFPENADAGTVRQQEFRAVREVLTGCGPAVLVLDDVHSADDDTWEFLRGLAASPATPLSVVVSAVTCGPRRFPPLRETAAQLSLAAFTAVQVRTLLDASFGRCAPDFAEAAHRRTSGIAVDLTALVQSVGDTAEALSADRLVSATVPPIVRSRVSGLMAVIGPAARDVVRAAAVLGSPAREPDLGTVAAPSSGEISGAVTEAVEAGLLRDLGRGRYVSGSPLIAEAVYALLPGPQRCAMHGRAAARLAAGAEPFASLIARHARAAGDIAAWTQWTGVAVDNAIEDGRTEEASRLLEAALRDTDLPRTARESFAVRLGRELPRSIAHAGTVRLLREILREWPLSKAARGEIRVHLGQVLINQVGKVEAGRLEIELGAADLGRRQALLARGLVTLALPHIGTVPVEENFRWLDEAEQVSKGEHDAGLLAAITANRLSARMQIADPEAWHEIDDLPRAPESAEVCRQVARTYINLADAVAWNGHYPVSRVYLATARRLIRDDHQPYLDALADGTELRLDLAMGEWASVAEKARAMLTRVDKDSSLAAEPLLVLGWYEYGQHRPTAALRSFDAAFALSAGSVPVQASAYAGRVAVHQAGKDLQAARRLAECGLETVRHKNNWVWAAELMPFAVRTMLGLGQHVEARELLAEYRQGIDGKDAPVANASALLCRGMLTQARGETLPAGDLLLGAAQAYTALPLPYFAAYAGELAAGCFSEAGARERAVASFTTAETTYASLGAAVDALRCRRSLRRCDPEMPRRGRKGYGEALSPRELEVARLAARNLTNREIGERLFLSPRTVEIHVGRALRKLGLPSRTVLTEDLLGDANGEDSKTA</sequence>
<gene>
    <name evidence="4" type="ORF">H074_27207</name>
</gene>
<evidence type="ECO:0000256" key="2">
    <source>
        <dbReference type="ARBA" id="ARBA00022840"/>
    </source>
</evidence>
<dbReference type="SUPFAM" id="SSF46894">
    <property type="entry name" value="C-terminal effector domain of the bipartite response regulators"/>
    <property type="match status" value="1"/>
</dbReference>
<dbReference type="GO" id="GO:0005524">
    <property type="term" value="F:ATP binding"/>
    <property type="evidence" value="ECO:0007669"/>
    <property type="project" value="UniProtKB-KW"/>
</dbReference>
<comment type="caution">
    <text evidence="4">The sequence shown here is derived from an EMBL/GenBank/DDBJ whole genome shotgun (WGS) entry which is preliminary data.</text>
</comment>
<keyword evidence="2" id="KW-0067">ATP-binding</keyword>
<dbReference type="GO" id="GO:0006355">
    <property type="term" value="P:regulation of DNA-templated transcription"/>
    <property type="evidence" value="ECO:0007669"/>
    <property type="project" value="InterPro"/>
</dbReference>